<dbReference type="EC" id="2.7.13.3" evidence="4"/>
<comment type="subcellular location">
    <subcellularLocation>
        <location evidence="3">Cytoplasm</location>
    </subcellularLocation>
</comment>
<evidence type="ECO:0000256" key="4">
    <source>
        <dbReference type="ARBA" id="ARBA00012438"/>
    </source>
</evidence>
<accession>A0A7V8FJF6</accession>
<dbReference type="PRINTS" id="PR00344">
    <property type="entry name" value="BCTRLSENSOR"/>
</dbReference>
<feature type="transmembrane region" description="Helical" evidence="16">
    <location>
        <begin position="74"/>
        <end position="91"/>
    </location>
</feature>
<keyword evidence="16" id="KW-0472">Membrane</keyword>
<dbReference type="Pfam" id="PF02518">
    <property type="entry name" value="HATPase_c"/>
    <property type="match status" value="1"/>
</dbReference>
<evidence type="ECO:0000256" key="6">
    <source>
        <dbReference type="ARBA" id="ARBA00022485"/>
    </source>
</evidence>
<dbReference type="AlphaFoldDB" id="A0A7V8FJF6"/>
<evidence type="ECO:0000256" key="5">
    <source>
        <dbReference type="ARBA" id="ARBA00017322"/>
    </source>
</evidence>
<keyword evidence="11" id="KW-0902">Two-component regulatory system</keyword>
<dbReference type="InterPro" id="IPR011712">
    <property type="entry name" value="Sig_transdc_His_kin_sub3_dim/P"/>
</dbReference>
<evidence type="ECO:0000256" key="10">
    <source>
        <dbReference type="ARBA" id="ARBA00023004"/>
    </source>
</evidence>
<proteinExistence type="predicted"/>
<evidence type="ECO:0000256" key="12">
    <source>
        <dbReference type="ARBA" id="ARBA00023014"/>
    </source>
</evidence>
<dbReference type="SUPFAM" id="SSF55874">
    <property type="entry name" value="ATPase domain of HSP90 chaperone/DNA topoisomerase II/histidine kinase"/>
    <property type="match status" value="1"/>
</dbReference>
<dbReference type="GO" id="GO:0006355">
    <property type="term" value="P:regulation of DNA-templated transcription"/>
    <property type="evidence" value="ECO:0007669"/>
    <property type="project" value="InterPro"/>
</dbReference>
<organism evidence="19 20">
    <name type="scientific">Stenotrophomonas maltophilia</name>
    <name type="common">Pseudomonas maltophilia</name>
    <name type="synonym">Xanthomonas maltophilia</name>
    <dbReference type="NCBI Taxonomy" id="40324"/>
    <lineage>
        <taxon>Bacteria</taxon>
        <taxon>Pseudomonadati</taxon>
        <taxon>Pseudomonadota</taxon>
        <taxon>Gammaproteobacteria</taxon>
        <taxon>Lysobacterales</taxon>
        <taxon>Lysobacteraceae</taxon>
        <taxon>Stenotrophomonas</taxon>
        <taxon>Stenotrophomonas maltophilia group</taxon>
    </lineage>
</organism>
<dbReference type="Gene3D" id="1.20.5.1930">
    <property type="match status" value="1"/>
</dbReference>
<keyword evidence="16" id="KW-1133">Transmembrane helix</keyword>
<dbReference type="PANTHER" id="PTHR24421">
    <property type="entry name" value="NITRATE/NITRITE SENSOR PROTEIN NARX-RELATED"/>
    <property type="match status" value="1"/>
</dbReference>
<dbReference type="Pfam" id="PF00989">
    <property type="entry name" value="PAS"/>
    <property type="match status" value="2"/>
</dbReference>
<comment type="caution">
    <text evidence="19">The sequence shown here is derived from an EMBL/GenBank/DDBJ whole genome shotgun (WGS) entry which is preliminary data.</text>
</comment>
<comment type="cofactor">
    <cofactor evidence="2">
        <name>[4Fe-4S] cluster</name>
        <dbReference type="ChEBI" id="CHEBI:49883"/>
    </cofactor>
</comment>
<keyword evidence="9 19" id="KW-0418">Kinase</keyword>
<dbReference type="GO" id="GO:0000155">
    <property type="term" value="F:phosphorelay sensor kinase activity"/>
    <property type="evidence" value="ECO:0007669"/>
    <property type="project" value="InterPro"/>
</dbReference>
<dbReference type="Pfam" id="PF07730">
    <property type="entry name" value="HisKA_3"/>
    <property type="match status" value="1"/>
</dbReference>
<dbReference type="CDD" id="cd16917">
    <property type="entry name" value="HATPase_UhpB-NarQ-NarX-like"/>
    <property type="match status" value="1"/>
</dbReference>
<dbReference type="PANTHER" id="PTHR24421:SF61">
    <property type="entry name" value="OXYGEN SENSOR HISTIDINE KINASE NREB"/>
    <property type="match status" value="1"/>
</dbReference>
<evidence type="ECO:0000313" key="20">
    <source>
        <dbReference type="Proteomes" id="UP000487117"/>
    </source>
</evidence>
<feature type="region of interest" description="Disordered" evidence="15">
    <location>
        <begin position="692"/>
        <end position="712"/>
    </location>
</feature>
<evidence type="ECO:0000256" key="14">
    <source>
        <dbReference type="ARBA" id="ARBA00030800"/>
    </source>
</evidence>
<dbReference type="InterPro" id="IPR004358">
    <property type="entry name" value="Sig_transdc_His_kin-like_C"/>
</dbReference>
<feature type="domain" description="PAC" evidence="18">
    <location>
        <begin position="308"/>
        <end position="363"/>
    </location>
</feature>
<dbReference type="Proteomes" id="UP000487117">
    <property type="component" value="Unassembled WGS sequence"/>
</dbReference>
<name>A0A7V8FJF6_STEMA</name>
<comment type="function">
    <text evidence="13">Member of the two-component regulatory system NreB/NreC involved in the control of dissimilatory nitrate/nitrite reduction in response to oxygen. NreB functions as a direct oxygen sensor histidine kinase which is autophosphorylated, in the absence of oxygen, probably at the conserved histidine residue, and transfers its phosphate group probably to a conserved aspartate residue of NreC. NreB/NreC activates the expression of the nitrate (narGHJI) and nitrite (nir) reductase operons, as well as the putative nitrate transporter gene narT.</text>
</comment>
<dbReference type="InterPro" id="IPR013767">
    <property type="entry name" value="PAS_fold"/>
</dbReference>
<keyword evidence="6" id="KW-0479">Metal-binding</keyword>
<dbReference type="InterPro" id="IPR003594">
    <property type="entry name" value="HATPase_dom"/>
</dbReference>
<gene>
    <name evidence="19" type="primary">nreB</name>
    <name evidence="19" type="ORF">GAK31_00438</name>
</gene>
<evidence type="ECO:0000256" key="15">
    <source>
        <dbReference type="SAM" id="MobiDB-lite"/>
    </source>
</evidence>
<evidence type="ECO:0000256" key="16">
    <source>
        <dbReference type="SAM" id="Phobius"/>
    </source>
</evidence>
<dbReference type="GO" id="GO:0016020">
    <property type="term" value="C:membrane"/>
    <property type="evidence" value="ECO:0007669"/>
    <property type="project" value="InterPro"/>
</dbReference>
<keyword evidence="10" id="KW-0408">Iron</keyword>
<feature type="domain" description="PAS" evidence="17">
    <location>
        <begin position="364"/>
        <end position="427"/>
    </location>
</feature>
<keyword evidence="12" id="KW-0411">Iron-sulfur</keyword>
<dbReference type="Gene3D" id="3.30.565.10">
    <property type="entry name" value="Histidine kinase-like ATPase, C-terminal domain"/>
    <property type="match status" value="1"/>
</dbReference>
<evidence type="ECO:0000256" key="13">
    <source>
        <dbReference type="ARBA" id="ARBA00024827"/>
    </source>
</evidence>
<keyword evidence="16" id="KW-0812">Transmembrane</keyword>
<evidence type="ECO:0000256" key="3">
    <source>
        <dbReference type="ARBA" id="ARBA00004496"/>
    </source>
</evidence>
<evidence type="ECO:0000313" key="19">
    <source>
        <dbReference type="EMBL" id="KAF1017179.1"/>
    </source>
</evidence>
<evidence type="ECO:0000256" key="1">
    <source>
        <dbReference type="ARBA" id="ARBA00000085"/>
    </source>
</evidence>
<evidence type="ECO:0000256" key="11">
    <source>
        <dbReference type="ARBA" id="ARBA00023012"/>
    </source>
</evidence>
<evidence type="ECO:0000256" key="9">
    <source>
        <dbReference type="ARBA" id="ARBA00022777"/>
    </source>
</evidence>
<dbReference type="InterPro" id="IPR035965">
    <property type="entry name" value="PAS-like_dom_sf"/>
</dbReference>
<keyword evidence="8" id="KW-0808">Transferase</keyword>
<dbReference type="GO" id="GO:0046983">
    <property type="term" value="F:protein dimerization activity"/>
    <property type="evidence" value="ECO:0007669"/>
    <property type="project" value="InterPro"/>
</dbReference>
<dbReference type="NCBIfam" id="TIGR00229">
    <property type="entry name" value="sensory_box"/>
    <property type="match status" value="2"/>
</dbReference>
<feature type="region of interest" description="Disordered" evidence="15">
    <location>
        <begin position="1"/>
        <end position="27"/>
    </location>
</feature>
<dbReference type="InterPro" id="IPR036890">
    <property type="entry name" value="HATPase_C_sf"/>
</dbReference>
<dbReference type="EMBL" id="WNDS01000001">
    <property type="protein sequence ID" value="KAF1017179.1"/>
    <property type="molecule type" value="Genomic_DNA"/>
</dbReference>
<keyword evidence="6" id="KW-0004">4Fe-4S</keyword>
<protein>
    <recommendedName>
        <fullName evidence="5">Oxygen sensor histidine kinase NreB</fullName>
        <ecNumber evidence="4">2.7.13.3</ecNumber>
    </recommendedName>
    <alternativeName>
        <fullName evidence="14">Nitrogen regulation protein B</fullName>
    </alternativeName>
</protein>
<keyword evidence="7" id="KW-0963">Cytoplasm</keyword>
<evidence type="ECO:0000256" key="8">
    <source>
        <dbReference type="ARBA" id="ARBA00022679"/>
    </source>
</evidence>
<dbReference type="Gene3D" id="3.30.450.20">
    <property type="entry name" value="PAS domain"/>
    <property type="match status" value="3"/>
</dbReference>
<comment type="catalytic activity">
    <reaction evidence="1">
        <text>ATP + protein L-histidine = ADP + protein N-phospho-L-histidine.</text>
        <dbReference type="EC" id="2.7.13.3"/>
    </reaction>
</comment>
<dbReference type="SMART" id="SM00387">
    <property type="entry name" value="HATPase_c"/>
    <property type="match status" value="1"/>
</dbReference>
<dbReference type="CDD" id="cd00130">
    <property type="entry name" value="PAS"/>
    <property type="match status" value="2"/>
</dbReference>
<dbReference type="SUPFAM" id="SSF55785">
    <property type="entry name" value="PYP-like sensor domain (PAS domain)"/>
    <property type="match status" value="3"/>
</dbReference>
<dbReference type="InterPro" id="IPR000700">
    <property type="entry name" value="PAS-assoc_C"/>
</dbReference>
<sequence length="712" mass="78868">MGGDLHNRPPMPADPTGIAPPPAPDPRMAQALGRDRRRVMLSYLALALAWMVASDSAVRLLVADAQQAAMWNNVKSMVFAVASAALLYLLLRPLADHVLRTHARLQASETRLRQMFEGNPGPILVYDLHSLSILDANPAACATFGWDHDALLERTIAILWPPGQEAALQEKLEVLREAPEQLRVLRAQLQLKDGSLRQMELRSNAIDYGGRQARLLIAIDRTSEDLAQLRRDQALARAEEAHELARIGAWELDPATGLGRFSHQVYRLLGRRTPEARRWRRFDELLVAADPGTAVQTQHLLDELYGGHQVQVDVLLPLLAMDGRALMVHLRAESGVDEAGRPRILGTLQDVTEREQSRRLLREREEQFRELVRVLPDGVVILSDEHVLYANAWAASLFGYGSHALLGEPLAELVAEDELPRVRAQLRAGQPQLGPGHSTVVAMRRLDGRRFQAGLAVGEVRYGGRDCTLMIVRDLSDSERTRSALETSNRELQAMAGRLFSLQEDERRAISRDLHDDIGQAITAMKLSAYAALDEEDATRRREDIAQIVSLAHTTVAKLRDISTLLRPPQLDALGLEAALSWQARVLFRSSQIELLAEIDALPARPDSSIEQACFRIAQESLTNVLRHARASQVQLQLRDVDARGLHLQIRDDGEGFDPEGPRGLGLIVMRERAQSVGGHVRIESAHGAGTLVDVHPPYQATAVATPDPTEH</sequence>
<dbReference type="SMART" id="SM00091">
    <property type="entry name" value="PAS"/>
    <property type="match status" value="3"/>
</dbReference>
<evidence type="ECO:0000256" key="2">
    <source>
        <dbReference type="ARBA" id="ARBA00001966"/>
    </source>
</evidence>
<dbReference type="GO" id="GO:0051539">
    <property type="term" value="F:4 iron, 4 sulfur cluster binding"/>
    <property type="evidence" value="ECO:0007669"/>
    <property type="project" value="UniProtKB-KW"/>
</dbReference>
<dbReference type="PROSITE" id="PS50112">
    <property type="entry name" value="PAS"/>
    <property type="match status" value="2"/>
</dbReference>
<feature type="transmembrane region" description="Helical" evidence="16">
    <location>
        <begin position="41"/>
        <end position="62"/>
    </location>
</feature>
<dbReference type="InterPro" id="IPR050482">
    <property type="entry name" value="Sensor_HK_TwoCompSys"/>
</dbReference>
<dbReference type="InterPro" id="IPR000014">
    <property type="entry name" value="PAS"/>
</dbReference>
<feature type="compositionally biased region" description="Pro residues" evidence="15">
    <location>
        <begin position="9"/>
        <end position="25"/>
    </location>
</feature>
<dbReference type="PROSITE" id="PS50113">
    <property type="entry name" value="PAC"/>
    <property type="match status" value="1"/>
</dbReference>
<reference evidence="20" key="1">
    <citation type="journal article" date="2020" name="MBio">
        <title>Horizontal gene transfer to a defensive symbiont with a reduced genome amongst a multipartite beetle microbiome.</title>
        <authorList>
            <person name="Waterworth S.C."/>
            <person name="Florez L.V."/>
            <person name="Rees E.R."/>
            <person name="Hertweck C."/>
            <person name="Kaltenpoth M."/>
            <person name="Kwan J.C."/>
        </authorList>
    </citation>
    <scope>NUCLEOTIDE SEQUENCE [LARGE SCALE GENOMIC DNA]</scope>
</reference>
<dbReference type="GO" id="GO:0005737">
    <property type="term" value="C:cytoplasm"/>
    <property type="evidence" value="ECO:0007669"/>
    <property type="project" value="UniProtKB-SubCell"/>
</dbReference>
<evidence type="ECO:0000256" key="7">
    <source>
        <dbReference type="ARBA" id="ARBA00022490"/>
    </source>
</evidence>
<evidence type="ECO:0000259" key="18">
    <source>
        <dbReference type="PROSITE" id="PS50113"/>
    </source>
</evidence>
<feature type="domain" description="PAS" evidence="17">
    <location>
        <begin position="108"/>
        <end position="179"/>
    </location>
</feature>
<evidence type="ECO:0000259" key="17">
    <source>
        <dbReference type="PROSITE" id="PS50112"/>
    </source>
</evidence>